<keyword evidence="3" id="KW-1185">Reference proteome</keyword>
<dbReference type="EMBL" id="CAJFDH010000001">
    <property type="protein sequence ID" value="CAD5206057.1"/>
    <property type="molecule type" value="Genomic_DNA"/>
</dbReference>
<protein>
    <submittedName>
        <fullName evidence="2">Uncharacterized protein</fullName>
    </submittedName>
</protein>
<evidence type="ECO:0000256" key="1">
    <source>
        <dbReference type="SAM" id="Phobius"/>
    </source>
</evidence>
<sequence length="155" mass="17420">MDLETTYYIVGVGISTINILLCVTVIFVSFYINSKSNEEYAKVIAVNTIIDFTYSVVNALTVSSSFTSSNYIYKFINGPIFVDCSESTANNVLRVHIFFTSLLGVSEVVLSIFNISEHNAVTEAEVKEFYVDDDTIPPYIAFGFVSFTEFDKFKR</sequence>
<evidence type="ECO:0000313" key="3">
    <source>
        <dbReference type="Proteomes" id="UP000614601"/>
    </source>
</evidence>
<dbReference type="Proteomes" id="UP000783686">
    <property type="component" value="Unassembled WGS sequence"/>
</dbReference>
<dbReference type="Proteomes" id="UP000614601">
    <property type="component" value="Unassembled WGS sequence"/>
</dbReference>
<proteinExistence type="predicted"/>
<keyword evidence="1" id="KW-0472">Membrane</keyword>
<feature type="transmembrane region" description="Helical" evidence="1">
    <location>
        <begin position="6"/>
        <end position="32"/>
    </location>
</feature>
<gene>
    <name evidence="2" type="ORF">BOKJ2_LOCUS741</name>
</gene>
<name>A0A811JRU7_9BILA</name>
<keyword evidence="1" id="KW-0812">Transmembrane</keyword>
<evidence type="ECO:0000313" key="2">
    <source>
        <dbReference type="EMBL" id="CAD5206057.1"/>
    </source>
</evidence>
<comment type="caution">
    <text evidence="2">The sequence shown here is derived from an EMBL/GenBank/DDBJ whole genome shotgun (WGS) entry which is preliminary data.</text>
</comment>
<dbReference type="AlphaFoldDB" id="A0A811JRU7"/>
<dbReference type="EMBL" id="CAJFCW020000001">
    <property type="protein sequence ID" value="CAG9080329.1"/>
    <property type="molecule type" value="Genomic_DNA"/>
</dbReference>
<reference evidence="2" key="1">
    <citation type="submission" date="2020-09" db="EMBL/GenBank/DDBJ databases">
        <authorList>
            <person name="Kikuchi T."/>
        </authorList>
    </citation>
    <scope>NUCLEOTIDE SEQUENCE</scope>
    <source>
        <strain evidence="2">SH1</strain>
    </source>
</reference>
<organism evidence="2 3">
    <name type="scientific">Bursaphelenchus okinawaensis</name>
    <dbReference type="NCBI Taxonomy" id="465554"/>
    <lineage>
        <taxon>Eukaryota</taxon>
        <taxon>Metazoa</taxon>
        <taxon>Ecdysozoa</taxon>
        <taxon>Nematoda</taxon>
        <taxon>Chromadorea</taxon>
        <taxon>Rhabditida</taxon>
        <taxon>Tylenchina</taxon>
        <taxon>Tylenchomorpha</taxon>
        <taxon>Aphelenchoidea</taxon>
        <taxon>Aphelenchoididae</taxon>
        <taxon>Bursaphelenchus</taxon>
    </lineage>
</organism>
<accession>A0A811JRU7</accession>
<keyword evidence="1" id="KW-1133">Transmembrane helix</keyword>